<feature type="domain" description="Transglutaminase-like" evidence="2">
    <location>
        <begin position="194"/>
        <end position="252"/>
    </location>
</feature>
<comment type="caution">
    <text evidence="3">The sequence shown here is derived from an EMBL/GenBank/DDBJ whole genome shotgun (WGS) entry which is preliminary data.</text>
</comment>
<keyword evidence="1" id="KW-0732">Signal</keyword>
<feature type="chain" id="PRO_5002894273" evidence="1">
    <location>
        <begin position="38"/>
        <end position="813"/>
    </location>
</feature>
<dbReference type="PANTHER" id="PTHR35532:SF5">
    <property type="entry name" value="CARBOHYDRATE-BINDING DOMAIN-CONTAINING PROTEIN"/>
    <property type="match status" value="1"/>
</dbReference>
<feature type="signal peptide" evidence="1">
    <location>
        <begin position="1"/>
        <end position="37"/>
    </location>
</feature>
<name>B9XC44_PEDPL</name>
<protein>
    <submittedName>
        <fullName evidence="3">Transglutaminase domain protein</fullName>
    </submittedName>
</protein>
<dbReference type="Gene3D" id="3.40.50.1820">
    <property type="entry name" value="alpha/beta hydrolase"/>
    <property type="match status" value="1"/>
</dbReference>
<dbReference type="SMART" id="SM00460">
    <property type="entry name" value="TGc"/>
    <property type="match status" value="1"/>
</dbReference>
<dbReference type="SUPFAM" id="SSF53474">
    <property type="entry name" value="alpha/beta-Hydrolases"/>
    <property type="match status" value="1"/>
</dbReference>
<dbReference type="Gene3D" id="3.10.620.30">
    <property type="match status" value="1"/>
</dbReference>
<evidence type="ECO:0000313" key="3">
    <source>
        <dbReference type="EMBL" id="EEF62512.1"/>
    </source>
</evidence>
<dbReference type="Proteomes" id="UP000003688">
    <property type="component" value="Unassembled WGS sequence"/>
</dbReference>
<dbReference type="PANTHER" id="PTHR35532">
    <property type="entry name" value="SIMILAR TO POLYHYDROXYALKANOATE DEPOLYMERASE"/>
    <property type="match status" value="1"/>
</dbReference>
<reference evidence="3 4" key="1">
    <citation type="journal article" date="2011" name="J. Bacteriol.">
        <title>Genome sequence of 'Pedosphaera parvula' Ellin514, an aerobic Verrucomicrobial isolate from pasture soil.</title>
        <authorList>
            <person name="Kant R."/>
            <person name="van Passel M.W."/>
            <person name="Sangwan P."/>
            <person name="Palva A."/>
            <person name="Lucas S."/>
            <person name="Copeland A."/>
            <person name="Lapidus A."/>
            <person name="Glavina Del Rio T."/>
            <person name="Dalin E."/>
            <person name="Tice H."/>
            <person name="Bruce D."/>
            <person name="Goodwin L."/>
            <person name="Pitluck S."/>
            <person name="Chertkov O."/>
            <person name="Larimer F.W."/>
            <person name="Land M.L."/>
            <person name="Hauser L."/>
            <person name="Brettin T.S."/>
            <person name="Detter J.C."/>
            <person name="Han S."/>
            <person name="de Vos W.M."/>
            <person name="Janssen P.H."/>
            <person name="Smidt H."/>
        </authorList>
    </citation>
    <scope>NUCLEOTIDE SEQUENCE [LARGE SCALE GENOMIC DNA]</scope>
    <source>
        <strain evidence="3 4">Ellin514</strain>
    </source>
</reference>
<dbReference type="SUPFAM" id="SSF54001">
    <property type="entry name" value="Cysteine proteinases"/>
    <property type="match status" value="1"/>
</dbReference>
<dbReference type="STRING" id="320771.Cflav_PD5147"/>
<gene>
    <name evidence="3" type="ORF">Cflav_PD5147</name>
</gene>
<dbReference type="RefSeq" id="WP_007413392.1">
    <property type="nucleotide sequence ID" value="NZ_ABOX02000004.1"/>
</dbReference>
<evidence type="ECO:0000259" key="2">
    <source>
        <dbReference type="SMART" id="SM00460"/>
    </source>
</evidence>
<proteinExistence type="predicted"/>
<dbReference type="InterPro" id="IPR029058">
    <property type="entry name" value="AB_hydrolase_fold"/>
</dbReference>
<dbReference type="Pfam" id="PF01841">
    <property type="entry name" value="Transglut_core"/>
    <property type="match status" value="1"/>
</dbReference>
<dbReference type="AlphaFoldDB" id="B9XC44"/>
<keyword evidence="4" id="KW-1185">Reference proteome</keyword>
<evidence type="ECO:0000256" key="1">
    <source>
        <dbReference type="SAM" id="SignalP"/>
    </source>
</evidence>
<dbReference type="EMBL" id="ABOX02000004">
    <property type="protein sequence ID" value="EEF62512.1"/>
    <property type="molecule type" value="Genomic_DNA"/>
</dbReference>
<accession>B9XC44</accession>
<dbReference type="OrthoDB" id="9764953at2"/>
<sequence length="813" mass="91530" precursor="true">MATFTPPSGRQNLSRAIRFCAILISFLLLCCATTAFADFQIAVTNQWWSEASAKSISQSGTNQAEIVQALRDVPKSQRPGLQFLVENMPRQDLQSLSAAFLLENVAQAYESRDKAPWGKTIPDELFFNYVLPYANINEQREAWRKSLYEKCAPLVKDCKTPGEAAQRLNEKLFPLVKVKYSTQRKKADQSPSESIESGLASCTGLSILLIDACRSVGIPARLVGIPNWADNRGNHTWVEVWDTSWHFTGAAEPDPKGLDHTWFEADAAQATRDSKEHAIYATSFKKTDLPFPLVWAPDLDYISAINVTDNYTPKSKLKHIDKTRLLVKVLDRPAGNRITSKICITDPNDSAVHFEGTSRDEKFDSNDMLAFELLQSHTYKIQVQAGKHTLNHEFATSTNSQQMLVLDLAETATAFTIVTPQLKPKDQAKLKSALTDFFNASLEKQSGWKFDHSLETLLQKNEPAVRQIAWEAYRNADIHQDLKHDYEAKQVRFQKYLSPYTVKYVGQKPAHGWPLFIAMHGGGGTAKEVNDSQWKMMQGYYHDQSSVPGYIYVALRAPNDEWNGFYDDYVYPLVNNLIHQFLIFGETDPNKVFIMGYSHGGYGAFAIGPKMPDHFAAIHASAAAPTDGETSAKTLRNTPFAFMIGEKDDAYGRIERCRAFNETVKKLRGERTDIYPVTMEYQPGYGHGGLPDKDKIKDMYPFIRNPVPTELNWELTDGVIKNFFWLQVPQPAKKQEIQAACHNNRIVVTTTNITVASLLLDGRLIDFSRPVTVELNGHSSTCKLQPSLLTLCESLLERADCDLAFSTKMKLEF</sequence>
<dbReference type="InterPro" id="IPR002931">
    <property type="entry name" value="Transglutaminase-like"/>
</dbReference>
<evidence type="ECO:0000313" key="4">
    <source>
        <dbReference type="Proteomes" id="UP000003688"/>
    </source>
</evidence>
<dbReference type="InterPro" id="IPR038765">
    <property type="entry name" value="Papain-like_cys_pep_sf"/>
</dbReference>
<organism evidence="3 4">
    <name type="scientific">Pedosphaera parvula (strain Ellin514)</name>
    <dbReference type="NCBI Taxonomy" id="320771"/>
    <lineage>
        <taxon>Bacteria</taxon>
        <taxon>Pseudomonadati</taxon>
        <taxon>Verrucomicrobiota</taxon>
        <taxon>Pedosphaerae</taxon>
        <taxon>Pedosphaerales</taxon>
        <taxon>Pedosphaeraceae</taxon>
        <taxon>Pedosphaera</taxon>
    </lineage>
</organism>